<keyword evidence="2" id="KW-1185">Reference proteome</keyword>
<reference evidence="1 2" key="1">
    <citation type="submission" date="2015-09" db="EMBL/GenBank/DDBJ databases">
        <title>Genome sequence of Oxobacter pfennigii DSM 3222.</title>
        <authorList>
            <person name="Poehlein A."/>
            <person name="Bengelsdorf F.R."/>
            <person name="Schiel-Bengelsdorf B."/>
            <person name="Duerre P."/>
            <person name="Daniel R."/>
        </authorList>
    </citation>
    <scope>NUCLEOTIDE SEQUENCE [LARGE SCALE GENOMIC DNA]</scope>
    <source>
        <strain evidence="1 2">DSM 3222</strain>
    </source>
</reference>
<dbReference type="RefSeq" id="WP_054873553.1">
    <property type="nucleotide sequence ID" value="NZ_LKET01000016.1"/>
</dbReference>
<proteinExistence type="predicted"/>
<dbReference type="EMBL" id="LKET01000016">
    <property type="protein sequence ID" value="KPU45937.1"/>
    <property type="molecule type" value="Genomic_DNA"/>
</dbReference>
<accession>A0A0P8WDE9</accession>
<dbReference type="AlphaFoldDB" id="A0A0P8WDE9"/>
<dbReference type="Proteomes" id="UP000050326">
    <property type="component" value="Unassembled WGS sequence"/>
</dbReference>
<sequence>MDENILNMMYSKYDIINQVMVGITTEPKDWRTHIIDIMYEDKILTFKGVSYSICDNRFIIIFLSGGSDSIDVFDTNTKKLLSKSMPKGTKIENFSTNKILMANVKNTSHNPIHFTYVITDNFEAVKREFFNLQEHSSDDNFYYIKDHRQEGIESYKINRITGEIE</sequence>
<evidence type="ECO:0000313" key="2">
    <source>
        <dbReference type="Proteomes" id="UP000050326"/>
    </source>
</evidence>
<gene>
    <name evidence="1" type="ORF">OXPF_04050</name>
</gene>
<dbReference type="STRING" id="36849.OXPF_04050"/>
<comment type="caution">
    <text evidence="1">The sequence shown here is derived from an EMBL/GenBank/DDBJ whole genome shotgun (WGS) entry which is preliminary data.</text>
</comment>
<protein>
    <submittedName>
        <fullName evidence="1">Uncharacterized protein</fullName>
    </submittedName>
</protein>
<name>A0A0P8WDE9_9CLOT</name>
<evidence type="ECO:0000313" key="1">
    <source>
        <dbReference type="EMBL" id="KPU45937.1"/>
    </source>
</evidence>
<organism evidence="1 2">
    <name type="scientific">Oxobacter pfennigii</name>
    <dbReference type="NCBI Taxonomy" id="36849"/>
    <lineage>
        <taxon>Bacteria</taxon>
        <taxon>Bacillati</taxon>
        <taxon>Bacillota</taxon>
        <taxon>Clostridia</taxon>
        <taxon>Eubacteriales</taxon>
        <taxon>Clostridiaceae</taxon>
        <taxon>Oxobacter</taxon>
    </lineage>
</organism>